<accession>A0A1M4YP83</accession>
<dbReference type="AlphaFoldDB" id="A0A1M4YP83"/>
<protein>
    <submittedName>
        <fullName evidence="2">Uncharacterized protein</fullName>
    </submittedName>
</protein>
<reference evidence="3" key="1">
    <citation type="submission" date="2016-11" db="EMBL/GenBank/DDBJ databases">
        <authorList>
            <person name="Varghese N."/>
            <person name="Submissions S."/>
        </authorList>
    </citation>
    <scope>NUCLEOTIDE SEQUENCE [LARGE SCALE GENOMIC DNA]</scope>
    <source>
        <strain evidence="3">DSM 18095</strain>
    </source>
</reference>
<keyword evidence="1" id="KW-0732">Signal</keyword>
<sequence>MKKYTSFFSLSISIIMLFMVFASIPVMATTPIAESENYIDIEVPLVPIDTGFITPLAISPLTGNAGKLNAFFNIGQTSATTNMAIFDFRDNTLPVNAKITKVELSSQRTAVPGMTYYAQIGKGSTTTNFNWAPNISWASTVNTNYFNNQNPYDYWALRFYATRTITQPDYGAGATVSSAILRVYWK</sequence>
<keyword evidence="3" id="KW-1185">Reference proteome</keyword>
<gene>
    <name evidence="2" type="ORF">SAMN02745784_02720</name>
</gene>
<organism evidence="2 3">
    <name type="scientific">Tissierella praeacuta DSM 18095</name>
    <dbReference type="NCBI Taxonomy" id="1123404"/>
    <lineage>
        <taxon>Bacteria</taxon>
        <taxon>Bacillati</taxon>
        <taxon>Bacillota</taxon>
        <taxon>Tissierellia</taxon>
        <taxon>Tissierellales</taxon>
        <taxon>Tissierellaceae</taxon>
        <taxon>Tissierella</taxon>
    </lineage>
</organism>
<proteinExistence type="predicted"/>
<evidence type="ECO:0000313" key="2">
    <source>
        <dbReference type="EMBL" id="SHF07447.1"/>
    </source>
</evidence>
<feature type="signal peptide" evidence="1">
    <location>
        <begin position="1"/>
        <end position="28"/>
    </location>
</feature>
<feature type="chain" id="PRO_5013064524" evidence="1">
    <location>
        <begin position="29"/>
        <end position="186"/>
    </location>
</feature>
<evidence type="ECO:0000313" key="3">
    <source>
        <dbReference type="Proteomes" id="UP000184114"/>
    </source>
</evidence>
<dbReference type="GeneID" id="90995479"/>
<dbReference type="RefSeq" id="WP_072977236.1">
    <property type="nucleotide sequence ID" value="NZ_FQTY01000018.1"/>
</dbReference>
<evidence type="ECO:0000256" key="1">
    <source>
        <dbReference type="SAM" id="SignalP"/>
    </source>
</evidence>
<name>A0A1M4YP83_9FIRM</name>
<dbReference type="Proteomes" id="UP000184114">
    <property type="component" value="Unassembled WGS sequence"/>
</dbReference>
<dbReference type="EMBL" id="FQTY01000018">
    <property type="protein sequence ID" value="SHF07447.1"/>
    <property type="molecule type" value="Genomic_DNA"/>
</dbReference>